<dbReference type="GO" id="GO:0003677">
    <property type="term" value="F:DNA binding"/>
    <property type="evidence" value="ECO:0007669"/>
    <property type="project" value="UniProtKB-UniRule"/>
</dbReference>
<feature type="binding site" evidence="8">
    <location>
        <position position="459"/>
    </location>
    <ligand>
        <name>Zn(2+)</name>
        <dbReference type="ChEBI" id="CHEBI:29105"/>
        <label>1</label>
    </ligand>
</feature>
<dbReference type="AlphaFoldDB" id="A0A4S8NE74"/>
<gene>
    <name evidence="8" type="primary">priA</name>
    <name evidence="10" type="ORF">E9934_10095</name>
</gene>
<sequence length="679" mass="72536">MTPGPDEPALELPGLVRDKVAEGRAKAAATRRRKAAEAAITDIDPVARVVLELPLVHLDREFDYAVPVGMAEGAVPGARVKVRFGGQDVDGFVLARAAASEHDGRLMPLRRLVSPEPVLTPQIAALSRAVAERYAGSSADVRRLAVPARHATAEKAEPLPAVPPPADLGESADAAWADYPAAAAYLDHLREGGAPRAVWGVGPGEDWPRLIAELVAATLAAGRGSIVCLPDRRDVARVDAALTTVLGEGQHVVLQAEAGPAARYRDFLAVSRGSRRVVVGTRSAGWAPVRDLGLVVIWDDGDDLHAEPRAPYPHLRDVLLLRSEQEGAAALVASFARSVEADQLLRSGWARELALPRETLRERVLVGIPGATDRARARDPHAARIPTEVHDAIRWGLERGPVLVQTPRAGYAVRLACERCRTPARCAACAGPLELTGPTSPPHCRWCATDAVDWSCPACGAGGLRAPVLGDLRTADELGRAFPRFPVLTSSGDRVRDTVGAQPRIVVATPGAEPVADEGYAVVVLLDTWWALGRDSLRSAEEALRRWANAVGLVRPGGRAMVVGDPTHPALQAMVRWDPAGFAAREADERREARLPPAARLATITGEPGAVDDVTTLLALPDAADLLGPVRLSDDEERVIVRVPRAQGAALAHALREVQRVRSARKLDPVRIRLDPWEI</sequence>
<comment type="subunit">
    <text evidence="8">Component of the replication restart primosome.</text>
</comment>
<dbReference type="InterPro" id="IPR027417">
    <property type="entry name" value="P-loop_NTPase"/>
</dbReference>
<evidence type="ECO:0000313" key="10">
    <source>
        <dbReference type="EMBL" id="THV13309.1"/>
    </source>
</evidence>
<keyword evidence="2 8" id="KW-0235">DNA replication</keyword>
<evidence type="ECO:0000256" key="8">
    <source>
        <dbReference type="HAMAP-Rule" id="MF_00983"/>
    </source>
</evidence>
<keyword evidence="4 8" id="KW-0547">Nucleotide-binding</keyword>
<keyword evidence="11" id="KW-1185">Reference proteome</keyword>
<dbReference type="Pfam" id="PF17764">
    <property type="entry name" value="PriA_3primeBD"/>
    <property type="match status" value="1"/>
</dbReference>
<dbReference type="Proteomes" id="UP000307087">
    <property type="component" value="Unassembled WGS sequence"/>
</dbReference>
<comment type="caution">
    <text evidence="10">The sequence shown here is derived from an EMBL/GenBank/DDBJ whole genome shotgun (WGS) entry which is preliminary data.</text>
</comment>
<dbReference type="PANTHER" id="PTHR30580:SF0">
    <property type="entry name" value="PRIMOSOMAL PROTEIN N"/>
    <property type="match status" value="1"/>
</dbReference>
<evidence type="ECO:0000256" key="6">
    <source>
        <dbReference type="ARBA" id="ARBA00022840"/>
    </source>
</evidence>
<reference evidence="10 11" key="1">
    <citation type="journal article" date="2009" name="Int. J. Syst. Evol. Microbiol.">
        <title>Nocardioides caeni sp. nov., isolated from wastewater.</title>
        <authorList>
            <person name="Yoon J.H."/>
            <person name="Kang S.J."/>
            <person name="Park S."/>
            <person name="Kim W."/>
            <person name="Oh T.K."/>
        </authorList>
    </citation>
    <scope>NUCLEOTIDE SEQUENCE [LARGE SCALE GENOMIC DNA]</scope>
    <source>
        <strain evidence="10 11">DSM 23134</strain>
    </source>
</reference>
<accession>A0A4S8NE74</accession>
<feature type="binding site" evidence="8">
    <location>
        <position position="456"/>
    </location>
    <ligand>
        <name>Zn(2+)</name>
        <dbReference type="ChEBI" id="CHEBI:29105"/>
        <label>1</label>
    </ligand>
</feature>
<evidence type="ECO:0000313" key="11">
    <source>
        <dbReference type="Proteomes" id="UP000307087"/>
    </source>
</evidence>
<dbReference type="Gene3D" id="3.40.50.300">
    <property type="entry name" value="P-loop containing nucleotide triphosphate hydrolases"/>
    <property type="match status" value="1"/>
</dbReference>
<protein>
    <recommendedName>
        <fullName evidence="8">Probable replication restart protein PriA</fullName>
    </recommendedName>
    <alternativeName>
        <fullName evidence="8">Putative ATP-dependent DNA helicase PriA</fullName>
    </alternativeName>
</protein>
<evidence type="ECO:0000256" key="1">
    <source>
        <dbReference type="ARBA" id="ARBA00022515"/>
    </source>
</evidence>
<dbReference type="GO" id="GO:0005524">
    <property type="term" value="F:ATP binding"/>
    <property type="evidence" value="ECO:0007669"/>
    <property type="project" value="UniProtKB-UniRule"/>
</dbReference>
<feature type="binding site" evidence="8">
    <location>
        <position position="444"/>
    </location>
    <ligand>
        <name>Zn(2+)</name>
        <dbReference type="ChEBI" id="CHEBI:29105"/>
        <label>2</label>
    </ligand>
</feature>
<evidence type="ECO:0000256" key="3">
    <source>
        <dbReference type="ARBA" id="ARBA00022723"/>
    </source>
</evidence>
<comment type="cofactor">
    <cofactor evidence="8">
        <name>Zn(2+)</name>
        <dbReference type="ChEBI" id="CHEBI:29105"/>
    </cofactor>
    <text evidence="8">Binds 2 zinc ions per subunit.</text>
</comment>
<dbReference type="GO" id="GO:0006270">
    <property type="term" value="P:DNA replication initiation"/>
    <property type="evidence" value="ECO:0007669"/>
    <property type="project" value="TreeGrafter"/>
</dbReference>
<evidence type="ECO:0000259" key="9">
    <source>
        <dbReference type="Pfam" id="PF17764"/>
    </source>
</evidence>
<organism evidence="10 11">
    <name type="scientific">Nocardioides caeni</name>
    <dbReference type="NCBI Taxonomy" id="574700"/>
    <lineage>
        <taxon>Bacteria</taxon>
        <taxon>Bacillati</taxon>
        <taxon>Actinomycetota</taxon>
        <taxon>Actinomycetes</taxon>
        <taxon>Propionibacteriales</taxon>
        <taxon>Nocardioidaceae</taxon>
        <taxon>Nocardioides</taxon>
    </lineage>
</organism>
<keyword evidence="1 8" id="KW-0639">Primosome</keyword>
<evidence type="ECO:0000256" key="4">
    <source>
        <dbReference type="ARBA" id="ARBA00022741"/>
    </source>
</evidence>
<dbReference type="GO" id="GO:0006302">
    <property type="term" value="P:double-strand break repair"/>
    <property type="evidence" value="ECO:0007669"/>
    <property type="project" value="InterPro"/>
</dbReference>
<proteinExistence type="inferred from homology"/>
<dbReference type="HAMAP" id="MF_00983">
    <property type="entry name" value="PriA"/>
    <property type="match status" value="1"/>
</dbReference>
<dbReference type="GO" id="GO:0008270">
    <property type="term" value="F:zinc ion binding"/>
    <property type="evidence" value="ECO:0007669"/>
    <property type="project" value="UniProtKB-UniRule"/>
</dbReference>
<dbReference type="EMBL" id="STGW01000005">
    <property type="protein sequence ID" value="THV13309.1"/>
    <property type="molecule type" value="Genomic_DNA"/>
</dbReference>
<comment type="similarity">
    <text evidence="8">Belongs to the helicase family. PriA subfamily.</text>
</comment>
<evidence type="ECO:0000256" key="7">
    <source>
        <dbReference type="ARBA" id="ARBA00023125"/>
    </source>
</evidence>
<dbReference type="GO" id="GO:0006269">
    <property type="term" value="P:DNA replication, synthesis of primer"/>
    <property type="evidence" value="ECO:0007669"/>
    <property type="project" value="UniProtKB-KW"/>
</dbReference>
<name>A0A4S8NE74_9ACTN</name>
<comment type="caution">
    <text evidence="8">As this protein does not have any detectable helicase domains, it probably does not have helicase activity.</text>
</comment>
<dbReference type="RefSeq" id="WP_136562770.1">
    <property type="nucleotide sequence ID" value="NZ_BAABLS010000010.1"/>
</dbReference>
<dbReference type="GO" id="GO:1990077">
    <property type="term" value="C:primosome complex"/>
    <property type="evidence" value="ECO:0007669"/>
    <property type="project" value="UniProtKB-UniRule"/>
</dbReference>
<dbReference type="GO" id="GO:0006310">
    <property type="term" value="P:DNA recombination"/>
    <property type="evidence" value="ECO:0007669"/>
    <property type="project" value="InterPro"/>
</dbReference>
<comment type="function">
    <text evidence="8">Initiates the restart of stalled replication forks, which reloads the replicative helicase on sites other than the origin of replication. Recognizes and binds to abandoned replication forks and remodels them to uncover a helicase loading site. Promotes assembly of the primosome at these replication forks.</text>
</comment>
<dbReference type="OrthoDB" id="3177118at2"/>
<keyword evidence="5 8" id="KW-0862">Zinc</keyword>
<dbReference type="InterPro" id="IPR042115">
    <property type="entry name" value="PriA_3primeBD_sf"/>
</dbReference>
<feature type="binding site" evidence="8">
    <location>
        <position position="420"/>
    </location>
    <ligand>
        <name>Zn(2+)</name>
        <dbReference type="ChEBI" id="CHEBI:29105"/>
        <label>1</label>
    </ligand>
</feature>
<dbReference type="Gene3D" id="3.40.1440.60">
    <property type="entry name" value="PriA, 3(prime) DNA-binding domain"/>
    <property type="match status" value="1"/>
</dbReference>
<dbReference type="PANTHER" id="PTHR30580">
    <property type="entry name" value="PRIMOSOMAL PROTEIN N"/>
    <property type="match status" value="1"/>
</dbReference>
<dbReference type="InterPro" id="IPR041222">
    <property type="entry name" value="PriA_3primeBD"/>
</dbReference>
<feature type="domain" description="Primosomal protein N' 3' DNA-binding" evidence="9">
    <location>
        <begin position="48"/>
        <end position="147"/>
    </location>
</feature>
<feature type="binding site" evidence="8">
    <location>
        <position position="429"/>
    </location>
    <ligand>
        <name>Zn(2+)</name>
        <dbReference type="ChEBI" id="CHEBI:29105"/>
        <label>2</label>
    </ligand>
</feature>
<keyword evidence="6 8" id="KW-0067">ATP-binding</keyword>
<dbReference type="InterPro" id="IPR005259">
    <property type="entry name" value="PriA"/>
</dbReference>
<evidence type="ECO:0000256" key="5">
    <source>
        <dbReference type="ARBA" id="ARBA00022833"/>
    </source>
</evidence>
<feature type="binding site" evidence="8">
    <location>
        <position position="447"/>
    </location>
    <ligand>
        <name>Zn(2+)</name>
        <dbReference type="ChEBI" id="CHEBI:29105"/>
        <label>2</label>
    </ligand>
</feature>
<evidence type="ECO:0000256" key="2">
    <source>
        <dbReference type="ARBA" id="ARBA00022705"/>
    </source>
</evidence>
<keyword evidence="3 8" id="KW-0479">Metal-binding</keyword>
<dbReference type="GO" id="GO:0043138">
    <property type="term" value="F:3'-5' DNA helicase activity"/>
    <property type="evidence" value="ECO:0007669"/>
    <property type="project" value="TreeGrafter"/>
</dbReference>
<feature type="binding site" evidence="8">
    <location>
        <position position="426"/>
    </location>
    <ligand>
        <name>Zn(2+)</name>
        <dbReference type="ChEBI" id="CHEBI:29105"/>
        <label>2</label>
    </ligand>
</feature>
<feature type="binding site" evidence="8">
    <location>
        <position position="417"/>
    </location>
    <ligand>
        <name>Zn(2+)</name>
        <dbReference type="ChEBI" id="CHEBI:29105"/>
        <label>1</label>
    </ligand>
</feature>
<keyword evidence="7 8" id="KW-0238">DNA-binding</keyword>